<dbReference type="AlphaFoldDB" id="A0AAV9PF90"/>
<dbReference type="RefSeq" id="XP_064659688.1">
    <property type="nucleotide sequence ID" value="XM_064802327.1"/>
</dbReference>
<comment type="caution">
    <text evidence="2">The sequence shown here is derived from an EMBL/GenBank/DDBJ whole genome shotgun (WGS) entry which is preliminary data.</text>
</comment>
<dbReference type="SUPFAM" id="SSF81383">
    <property type="entry name" value="F-box domain"/>
    <property type="match status" value="1"/>
</dbReference>
<proteinExistence type="predicted"/>
<gene>
    <name evidence="2" type="ORF">LTR77_005078</name>
</gene>
<dbReference type="PROSITE" id="PS50181">
    <property type="entry name" value="FBOX"/>
    <property type="match status" value="1"/>
</dbReference>
<evidence type="ECO:0000313" key="3">
    <source>
        <dbReference type="Proteomes" id="UP001337655"/>
    </source>
</evidence>
<evidence type="ECO:0000313" key="2">
    <source>
        <dbReference type="EMBL" id="KAK5170490.1"/>
    </source>
</evidence>
<feature type="domain" description="F-box" evidence="1">
    <location>
        <begin position="11"/>
        <end position="59"/>
    </location>
</feature>
<keyword evidence="3" id="KW-1185">Reference proteome</keyword>
<organism evidence="2 3">
    <name type="scientific">Saxophila tyrrhenica</name>
    <dbReference type="NCBI Taxonomy" id="1690608"/>
    <lineage>
        <taxon>Eukaryota</taxon>
        <taxon>Fungi</taxon>
        <taxon>Dikarya</taxon>
        <taxon>Ascomycota</taxon>
        <taxon>Pezizomycotina</taxon>
        <taxon>Dothideomycetes</taxon>
        <taxon>Dothideomycetidae</taxon>
        <taxon>Mycosphaerellales</taxon>
        <taxon>Extremaceae</taxon>
        <taxon>Saxophila</taxon>
    </lineage>
</organism>
<dbReference type="EMBL" id="JAVRRT010000007">
    <property type="protein sequence ID" value="KAK5170490.1"/>
    <property type="molecule type" value="Genomic_DNA"/>
</dbReference>
<dbReference type="InterPro" id="IPR036047">
    <property type="entry name" value="F-box-like_dom_sf"/>
</dbReference>
<evidence type="ECO:0000259" key="1">
    <source>
        <dbReference type="PROSITE" id="PS50181"/>
    </source>
</evidence>
<dbReference type="GeneID" id="89926422"/>
<accession>A0AAV9PF90</accession>
<dbReference type="Pfam" id="PF00646">
    <property type="entry name" value="F-box"/>
    <property type="match status" value="1"/>
</dbReference>
<reference evidence="2 3" key="1">
    <citation type="submission" date="2023-08" db="EMBL/GenBank/DDBJ databases">
        <title>Black Yeasts Isolated from many extreme environments.</title>
        <authorList>
            <person name="Coleine C."/>
            <person name="Stajich J.E."/>
            <person name="Selbmann L."/>
        </authorList>
    </citation>
    <scope>NUCLEOTIDE SEQUENCE [LARGE SCALE GENOMIC DNA]</scope>
    <source>
        <strain evidence="2 3">CCFEE 5935</strain>
    </source>
</reference>
<name>A0AAV9PF90_9PEZI</name>
<sequence>MESTAMDHKPLKDLLELPVGTLVDIFSFLPAGDLGKLRAVSKFTKALIDTYPNSITRQSILSNQERLQSDHGHLTFASSLPFVDLFRTIYTLLDEADMETIWHALIVAAEVVIFENPNGHGESGSIAGLPIPKDNLPEYPLGNVVNVTGDESFLHIVEPMREAKRTLVFPPGGTGLTRKPECWITWQKRPREDPACRLAVDKVELLAAALGVPELSGRRRWLCFCVRSRKVFDLVLKVCSRDVIKVTALEKAVILEDLSVW</sequence>
<protein>
    <recommendedName>
        <fullName evidence="1">F-box domain-containing protein</fullName>
    </recommendedName>
</protein>
<dbReference type="InterPro" id="IPR001810">
    <property type="entry name" value="F-box_dom"/>
</dbReference>
<dbReference type="Proteomes" id="UP001337655">
    <property type="component" value="Unassembled WGS sequence"/>
</dbReference>